<reference evidence="2" key="2">
    <citation type="journal article" date="2023" name="MicrobiologyOpen">
        <title>Genomics of the tumorigenes clade of the family Rhizobiaceae and description of Rhizobium rhododendri sp. nov.</title>
        <authorList>
            <person name="Kuzmanovic N."/>
            <person name="diCenzo G.C."/>
            <person name="Bunk B."/>
            <person name="Sproeer C."/>
            <person name="Fruehling A."/>
            <person name="Neumann-Schaal M."/>
            <person name="Overmann J."/>
            <person name="Smalla K."/>
        </authorList>
    </citation>
    <scope>NUCLEOTIDE SEQUENCE [LARGE SCALE GENOMIC DNA]</scope>
    <source>
        <strain evidence="2">1078</strain>
        <plasmid evidence="2">pRt1078</plasmid>
    </source>
</reference>
<dbReference type="RefSeq" id="WP_133255643.1">
    <property type="nucleotide sequence ID" value="NZ_CP117256.1"/>
</dbReference>
<dbReference type="Proteomes" id="UP000249499">
    <property type="component" value="Plasmid pRt1078"/>
</dbReference>
<geneLocation type="plasmid" evidence="1 2">
    <name>pRt1078</name>
</geneLocation>
<protein>
    <submittedName>
        <fullName evidence="1">Uncharacterized protein</fullName>
    </submittedName>
</protein>
<keyword evidence="2" id="KW-1185">Reference proteome</keyword>
<evidence type="ECO:0000313" key="2">
    <source>
        <dbReference type="Proteomes" id="UP000249499"/>
    </source>
</evidence>
<accession>A0AAF1KGT1</accession>
<gene>
    <name evidence="1" type="ORF">PR017_19190</name>
</gene>
<sequence length="159" mass="17825">MTLHSDVKYRNPILVFLARNGADVILSQLKTHGYMAVAVYTIPELFDALRSGGYALVVTTRPGIAMVRNIKLTPVLNLEVFFYDVILGDGSVHASKQFDGKAFMERIQISNVPRSTRKSSQPDLSKSGRNLRKARRTIGRWWRAAKSSFCNRAPVGEKQ</sequence>
<dbReference type="AlphaFoldDB" id="A0AAF1KGT1"/>
<reference evidence="1 2" key="1">
    <citation type="journal article" date="2018" name="Sci. Rep.">
        <title>Rhizobium tumorigenes sp. nov., a novel plant tumorigenic bacterium isolated from cane gall tumors on thornless blackberry.</title>
        <authorList>
            <person name="Kuzmanovi N."/>
            <person name="Smalla K."/>
            <person name="Gronow S."/>
            <person name="PuBawska J."/>
        </authorList>
    </citation>
    <scope>NUCLEOTIDE SEQUENCE [LARGE SCALE GENOMIC DNA]</scope>
    <source>
        <strain evidence="1 2">1078</strain>
    </source>
</reference>
<dbReference type="KEGG" id="rtu:PR017_19190"/>
<dbReference type="EMBL" id="CP117256">
    <property type="protein sequence ID" value="WFR98012.1"/>
    <property type="molecule type" value="Genomic_DNA"/>
</dbReference>
<name>A0AAF1KGT1_9HYPH</name>
<organism evidence="1 2">
    <name type="scientific">Rhizobium tumorigenes</name>
    <dbReference type="NCBI Taxonomy" id="2041385"/>
    <lineage>
        <taxon>Bacteria</taxon>
        <taxon>Pseudomonadati</taxon>
        <taxon>Pseudomonadota</taxon>
        <taxon>Alphaproteobacteria</taxon>
        <taxon>Hyphomicrobiales</taxon>
        <taxon>Rhizobiaceae</taxon>
        <taxon>Rhizobium/Agrobacterium group</taxon>
        <taxon>Rhizobium</taxon>
    </lineage>
</organism>
<keyword evidence="1" id="KW-0614">Plasmid</keyword>
<proteinExistence type="predicted"/>
<evidence type="ECO:0000313" key="1">
    <source>
        <dbReference type="EMBL" id="WFR98012.1"/>
    </source>
</evidence>